<proteinExistence type="predicted"/>
<name>A0A1E7Q700_9GAMM</name>
<gene>
    <name evidence="2" type="ORF">BI198_10080</name>
</gene>
<organism evidence="2 3">
    <name type="scientific">Rheinheimera salexigens</name>
    <dbReference type="NCBI Taxonomy" id="1628148"/>
    <lineage>
        <taxon>Bacteria</taxon>
        <taxon>Pseudomonadati</taxon>
        <taxon>Pseudomonadota</taxon>
        <taxon>Gammaproteobacteria</taxon>
        <taxon>Chromatiales</taxon>
        <taxon>Chromatiaceae</taxon>
        <taxon>Rheinheimera</taxon>
    </lineage>
</organism>
<sequence length="139" mass="16047">MTVSAKVAMAPRTALYLLLGRIGFFGLWLLQPLWILWIAPPVLGNQYVLLVLMWLPLWLPLWGILKAHAYTMAWANFIVMIYFLHSLTNLWVTDGTKFILSVIELLLASLMFIGCTYYARNRGKELGLRIPRLKDDPRQ</sequence>
<evidence type="ECO:0000313" key="3">
    <source>
        <dbReference type="Proteomes" id="UP000242258"/>
    </source>
</evidence>
<dbReference type="AlphaFoldDB" id="A0A1E7Q700"/>
<dbReference type="Proteomes" id="UP000242258">
    <property type="component" value="Unassembled WGS sequence"/>
</dbReference>
<dbReference type="STRING" id="1628148.BI198_10080"/>
<feature type="transmembrane region" description="Helical" evidence="1">
    <location>
        <begin position="98"/>
        <end position="119"/>
    </location>
</feature>
<evidence type="ECO:0000256" key="1">
    <source>
        <dbReference type="SAM" id="Phobius"/>
    </source>
</evidence>
<feature type="transmembrane region" description="Helical" evidence="1">
    <location>
        <begin position="14"/>
        <end position="35"/>
    </location>
</feature>
<evidence type="ECO:0000313" key="2">
    <source>
        <dbReference type="EMBL" id="OEY69871.1"/>
    </source>
</evidence>
<dbReference type="EMBL" id="MKEK01000001">
    <property type="protein sequence ID" value="OEY69871.1"/>
    <property type="molecule type" value="Genomic_DNA"/>
</dbReference>
<feature type="transmembrane region" description="Helical" evidence="1">
    <location>
        <begin position="72"/>
        <end position="92"/>
    </location>
</feature>
<reference evidence="3" key="1">
    <citation type="submission" date="2016-09" db="EMBL/GenBank/DDBJ databases">
        <authorList>
            <person name="Wan X."/>
            <person name="Hou S."/>
        </authorList>
    </citation>
    <scope>NUCLEOTIDE SEQUENCE [LARGE SCALE GENOMIC DNA]</scope>
    <source>
        <strain evidence="3">KH87</strain>
    </source>
</reference>
<dbReference type="Pfam" id="PF09842">
    <property type="entry name" value="DUF2069"/>
    <property type="match status" value="1"/>
</dbReference>
<accession>A0A1E7Q700</accession>
<dbReference type="InterPro" id="IPR018643">
    <property type="entry name" value="DUF2069_membrane"/>
</dbReference>
<keyword evidence="1" id="KW-0812">Transmembrane</keyword>
<keyword evidence="1" id="KW-0472">Membrane</keyword>
<comment type="caution">
    <text evidence="2">The sequence shown here is derived from an EMBL/GenBank/DDBJ whole genome shotgun (WGS) entry which is preliminary data.</text>
</comment>
<feature type="transmembrane region" description="Helical" evidence="1">
    <location>
        <begin position="47"/>
        <end position="65"/>
    </location>
</feature>
<evidence type="ECO:0008006" key="4">
    <source>
        <dbReference type="Google" id="ProtNLM"/>
    </source>
</evidence>
<keyword evidence="3" id="KW-1185">Reference proteome</keyword>
<dbReference type="OrthoDB" id="5569826at2"/>
<protein>
    <recommendedName>
        <fullName evidence="4">DUF2069 domain-containing protein</fullName>
    </recommendedName>
</protein>
<dbReference type="RefSeq" id="WP_070049440.1">
    <property type="nucleotide sequence ID" value="NZ_CBCSDO010000007.1"/>
</dbReference>
<keyword evidence="1" id="KW-1133">Transmembrane helix</keyword>